<dbReference type="EMBL" id="CAFBLP010000005">
    <property type="protein sequence ID" value="CAB4862180.1"/>
    <property type="molecule type" value="Genomic_DNA"/>
</dbReference>
<gene>
    <name evidence="1" type="ORF">UFOPK3376_00327</name>
</gene>
<evidence type="ECO:0000313" key="1">
    <source>
        <dbReference type="EMBL" id="CAB4862180.1"/>
    </source>
</evidence>
<dbReference type="AlphaFoldDB" id="A0A6J7CX26"/>
<protein>
    <submittedName>
        <fullName evidence="1">Unannotated protein</fullName>
    </submittedName>
</protein>
<sequence>MKADSENRRSSPANPLFRIDPQGNLGNQMLQYMAALTIASHVPGLMVCGHDLPVWGLSTPVPPDYPPDAIQVGGRYLPAHQIARYMRRGALRALTVGVVSLRLEHLVPLDIGREVFRPPIGLAVDGYGPDCVVINIRAGEVLGDVHPDYGPIPLSFMSQVIESSQLHPVFIGQLGDDPYSLAIRRRYPNATFRPSQGALIDFEIIRRSSEIAIAVSTFSWLAAWLSSAHRIHMPVSGFYNPRQRPGIDLLAVDDDRYRFYDCEVAEWRATTADFDSLLAHREHAILTAAQIQARREQAKRRTAWSDLCRQAEFAWQCRQRWAHDRIR</sequence>
<proteinExistence type="predicted"/>
<organism evidence="1">
    <name type="scientific">freshwater metagenome</name>
    <dbReference type="NCBI Taxonomy" id="449393"/>
    <lineage>
        <taxon>unclassified sequences</taxon>
        <taxon>metagenomes</taxon>
        <taxon>ecological metagenomes</taxon>
    </lineage>
</organism>
<accession>A0A6J7CX26</accession>
<name>A0A6J7CX26_9ZZZZ</name>
<reference evidence="1" key="1">
    <citation type="submission" date="2020-05" db="EMBL/GenBank/DDBJ databases">
        <authorList>
            <person name="Chiriac C."/>
            <person name="Salcher M."/>
            <person name="Ghai R."/>
            <person name="Kavagutti S V."/>
        </authorList>
    </citation>
    <scope>NUCLEOTIDE SEQUENCE</scope>
</reference>